<organism evidence="1 2">
    <name type="scientific">Rhodofomes roseus</name>
    <dbReference type="NCBI Taxonomy" id="34475"/>
    <lineage>
        <taxon>Eukaryota</taxon>
        <taxon>Fungi</taxon>
        <taxon>Dikarya</taxon>
        <taxon>Basidiomycota</taxon>
        <taxon>Agaricomycotina</taxon>
        <taxon>Agaricomycetes</taxon>
        <taxon>Polyporales</taxon>
        <taxon>Rhodofomes</taxon>
    </lineage>
</organism>
<evidence type="ECO:0008006" key="3">
    <source>
        <dbReference type="Google" id="ProtNLM"/>
    </source>
</evidence>
<protein>
    <recommendedName>
        <fullName evidence="3">F-box domain-containing protein</fullName>
    </recommendedName>
</protein>
<dbReference type="EMBL" id="JADCUA010000018">
    <property type="protein sequence ID" value="KAH9833527.1"/>
    <property type="molecule type" value="Genomic_DNA"/>
</dbReference>
<reference evidence="1 2" key="1">
    <citation type="journal article" date="2021" name="Environ. Microbiol.">
        <title>Gene family expansions and transcriptome signatures uncover fungal adaptations to wood decay.</title>
        <authorList>
            <person name="Hage H."/>
            <person name="Miyauchi S."/>
            <person name="Viragh M."/>
            <person name="Drula E."/>
            <person name="Min B."/>
            <person name="Chaduli D."/>
            <person name="Navarro D."/>
            <person name="Favel A."/>
            <person name="Norest M."/>
            <person name="Lesage-Meessen L."/>
            <person name="Balint B."/>
            <person name="Merenyi Z."/>
            <person name="de Eugenio L."/>
            <person name="Morin E."/>
            <person name="Martinez A.T."/>
            <person name="Baldrian P."/>
            <person name="Stursova M."/>
            <person name="Martinez M.J."/>
            <person name="Novotny C."/>
            <person name="Magnuson J.K."/>
            <person name="Spatafora J.W."/>
            <person name="Maurice S."/>
            <person name="Pangilinan J."/>
            <person name="Andreopoulos W."/>
            <person name="LaButti K."/>
            <person name="Hundley H."/>
            <person name="Na H."/>
            <person name="Kuo A."/>
            <person name="Barry K."/>
            <person name="Lipzen A."/>
            <person name="Henrissat B."/>
            <person name="Riley R."/>
            <person name="Ahrendt S."/>
            <person name="Nagy L.G."/>
            <person name="Grigoriev I.V."/>
            <person name="Martin F."/>
            <person name="Rosso M.N."/>
        </authorList>
    </citation>
    <scope>NUCLEOTIDE SEQUENCE [LARGE SCALE GENOMIC DNA]</scope>
    <source>
        <strain evidence="1 2">CIRM-BRFM 1785</strain>
    </source>
</reference>
<dbReference type="Proteomes" id="UP000814176">
    <property type="component" value="Unassembled WGS sequence"/>
</dbReference>
<dbReference type="GeneID" id="72007448"/>
<gene>
    <name evidence="1" type="ORF">C8Q71DRAFT_849859</name>
</gene>
<dbReference type="RefSeq" id="XP_047776267.1">
    <property type="nucleotide sequence ID" value="XM_047926716.1"/>
</dbReference>
<evidence type="ECO:0000313" key="1">
    <source>
        <dbReference type="EMBL" id="KAH9833527.1"/>
    </source>
</evidence>
<evidence type="ECO:0000313" key="2">
    <source>
        <dbReference type="Proteomes" id="UP000814176"/>
    </source>
</evidence>
<accession>A0ABQ8K8A4</accession>
<name>A0ABQ8K8A4_9APHY</name>
<proteinExistence type="predicted"/>
<keyword evidence="2" id="KW-1185">Reference proteome</keyword>
<comment type="caution">
    <text evidence="1">The sequence shown here is derived from an EMBL/GenBank/DDBJ whole genome shotgun (WGS) entry which is preliminary data.</text>
</comment>
<sequence>MPPRRSNRTKSSAPASTIPAKTEARWKNICLYLHPRELLSLSRTSKPFHAFLMRRSSAYLWKGSLKNVQGLPPCPKGWIEPSWVSLVFSPYCTECGVGRATTVIWEFLARFCASCRKDMVVAKNRVYTILGFDYIPADILIESTVTGFSVPCYLQSQVSDAIAAYEKLSSPRRSDERRELSNKHMRQAKLSREFATLCYKWQANDNRIRAQEFEAVIDERLDDVISRLRALEWGPELDFIQSRDYVPLSEHKLVRVAKKLTDRVWQNMQSEILECMNGIRKEREEHEYNLMMAGRWSVLQNAGRELLDRYIGEHPELITYGLDVADLALFQEFRKIMCVPADESVNRADFLALESQMDTMVERWRTHICKQLRGSFVTCNIETPSWKNPLDLATTVFELPIRGLASFPSVVANVAVRFPMPRSRRSAYEKFVYGQTRADSTITGLKIKPMKPNGVMRAVIQLCGKDPDWATAEDMDALDKRLINEDVDEVVTWRGAIMAATTGWSQRWRLANAEETAKVKEIEARLLAVNVKVWTCTRCEGPQMPASRDAVRDHLCDVHGIGLTDIEDGDIDMNQTLAHTELTWHHIKLYHLREDLP</sequence>